<evidence type="ECO:0000259" key="1">
    <source>
        <dbReference type="PROSITE" id="PS51186"/>
    </source>
</evidence>
<dbReference type="InterPro" id="IPR053144">
    <property type="entry name" value="Acetyltransferase_Butenolide"/>
</dbReference>
<dbReference type="PROSITE" id="PS51186">
    <property type="entry name" value="GNAT"/>
    <property type="match status" value="1"/>
</dbReference>
<dbReference type="EMBL" id="JAZDDG010000009">
    <property type="protein sequence ID" value="MEE1978028.1"/>
    <property type="molecule type" value="Genomic_DNA"/>
</dbReference>
<evidence type="ECO:0000313" key="3">
    <source>
        <dbReference type="Proteomes" id="UP001356308"/>
    </source>
</evidence>
<keyword evidence="3" id="KW-1185">Reference proteome</keyword>
<organism evidence="2 3">
    <name type="scientific">Maribacter cobaltidurans</name>
    <dbReference type="NCBI Taxonomy" id="1178778"/>
    <lineage>
        <taxon>Bacteria</taxon>
        <taxon>Pseudomonadati</taxon>
        <taxon>Bacteroidota</taxon>
        <taxon>Flavobacteriia</taxon>
        <taxon>Flavobacteriales</taxon>
        <taxon>Flavobacteriaceae</taxon>
        <taxon>Maribacter</taxon>
    </lineage>
</organism>
<dbReference type="InterPro" id="IPR000182">
    <property type="entry name" value="GNAT_dom"/>
</dbReference>
<dbReference type="Pfam" id="PF13508">
    <property type="entry name" value="Acetyltransf_7"/>
    <property type="match status" value="1"/>
</dbReference>
<reference evidence="2 3" key="1">
    <citation type="submission" date="2024-01" db="EMBL/GenBank/DDBJ databases">
        <title>Maribacter spp. originated from different algae showed divergent polysaccharides utilization ability.</title>
        <authorList>
            <person name="Wang H."/>
            <person name="Wu Y."/>
        </authorList>
    </citation>
    <scope>NUCLEOTIDE SEQUENCE [LARGE SCALE GENOMIC DNA]</scope>
    <source>
        <strain evidence="2 3">PR1</strain>
    </source>
</reference>
<dbReference type="PANTHER" id="PTHR43233:SF1">
    <property type="entry name" value="FAMILY N-ACETYLTRANSFERASE, PUTATIVE (AFU_ORTHOLOGUE AFUA_6G03350)-RELATED"/>
    <property type="match status" value="1"/>
</dbReference>
<protein>
    <submittedName>
        <fullName evidence="2">GNAT family N-acetyltransferase</fullName>
    </submittedName>
</protein>
<dbReference type="PANTHER" id="PTHR43233">
    <property type="entry name" value="FAMILY N-ACETYLTRANSFERASE, PUTATIVE (AFU_ORTHOLOGUE AFUA_6G03350)-RELATED"/>
    <property type="match status" value="1"/>
</dbReference>
<dbReference type="RefSeq" id="WP_272652706.1">
    <property type="nucleotide sequence ID" value="NZ_JAZDDG010000009.1"/>
</dbReference>
<proteinExistence type="predicted"/>
<name>A0ABU7IYW5_9FLAO</name>
<feature type="domain" description="N-acetyltransferase" evidence="1">
    <location>
        <begin position="4"/>
        <end position="135"/>
    </location>
</feature>
<dbReference type="CDD" id="cd04301">
    <property type="entry name" value="NAT_SF"/>
    <property type="match status" value="1"/>
</dbReference>
<sequence length="140" mass="16433">MKAITIDTTKNKLDARLITDFIANSYWGKGRTIEQTENSIENSINFGVYMNNEQIGYARVITDYTIFAYLSDVFIIEKERGKGYSKRLLNYIVNHPQLKHVEKWKLDTADAHGLYQKFGFKEIENPKRMMERKTKDNIND</sequence>
<gene>
    <name evidence="2" type="ORF">V1I91_18265</name>
</gene>
<dbReference type="Gene3D" id="3.40.630.30">
    <property type="match status" value="1"/>
</dbReference>
<evidence type="ECO:0000313" key="2">
    <source>
        <dbReference type="EMBL" id="MEE1978028.1"/>
    </source>
</evidence>
<accession>A0ABU7IYW5</accession>
<comment type="caution">
    <text evidence="2">The sequence shown here is derived from an EMBL/GenBank/DDBJ whole genome shotgun (WGS) entry which is preliminary data.</text>
</comment>
<dbReference type="SUPFAM" id="SSF55729">
    <property type="entry name" value="Acyl-CoA N-acyltransferases (Nat)"/>
    <property type="match status" value="1"/>
</dbReference>
<dbReference type="InterPro" id="IPR016181">
    <property type="entry name" value="Acyl_CoA_acyltransferase"/>
</dbReference>
<dbReference type="Proteomes" id="UP001356308">
    <property type="component" value="Unassembled WGS sequence"/>
</dbReference>